<dbReference type="Pfam" id="PF00188">
    <property type="entry name" value="CAP"/>
    <property type="match status" value="1"/>
</dbReference>
<dbReference type="EMBL" id="JAIWYP010000007">
    <property type="protein sequence ID" value="KAH3802497.1"/>
    <property type="molecule type" value="Genomic_DNA"/>
</dbReference>
<dbReference type="SMART" id="SM00198">
    <property type="entry name" value="SCP"/>
    <property type="match status" value="1"/>
</dbReference>
<dbReference type="InterPro" id="IPR018244">
    <property type="entry name" value="Allrgn_V5/Tpx1_CS"/>
</dbReference>
<dbReference type="InterPro" id="IPR034113">
    <property type="entry name" value="SCP_GAPR1-like"/>
</dbReference>
<dbReference type="SUPFAM" id="SSF55797">
    <property type="entry name" value="PR-1-like"/>
    <property type="match status" value="1"/>
</dbReference>
<evidence type="ECO:0000313" key="4">
    <source>
        <dbReference type="Proteomes" id="UP000828390"/>
    </source>
</evidence>
<evidence type="ECO:0000313" key="3">
    <source>
        <dbReference type="EMBL" id="KAH3802497.1"/>
    </source>
</evidence>
<dbReference type="AlphaFoldDB" id="A0A9D4FQ82"/>
<dbReference type="InterPro" id="IPR035940">
    <property type="entry name" value="CAP_sf"/>
</dbReference>
<dbReference type="PANTHER" id="PTHR10334">
    <property type="entry name" value="CYSTEINE-RICH SECRETORY PROTEIN-RELATED"/>
    <property type="match status" value="1"/>
</dbReference>
<dbReference type="InterPro" id="IPR001283">
    <property type="entry name" value="CRISP-related"/>
</dbReference>
<feature type="region of interest" description="Disordered" evidence="1">
    <location>
        <begin position="124"/>
        <end position="181"/>
    </location>
</feature>
<dbReference type="PROSITE" id="PS01009">
    <property type="entry name" value="CRISP_1"/>
    <property type="match status" value="1"/>
</dbReference>
<feature type="compositionally biased region" description="Low complexity" evidence="1">
    <location>
        <begin position="172"/>
        <end position="181"/>
    </location>
</feature>
<organism evidence="3 4">
    <name type="scientific">Dreissena polymorpha</name>
    <name type="common">Zebra mussel</name>
    <name type="synonym">Mytilus polymorpha</name>
    <dbReference type="NCBI Taxonomy" id="45954"/>
    <lineage>
        <taxon>Eukaryota</taxon>
        <taxon>Metazoa</taxon>
        <taxon>Spiralia</taxon>
        <taxon>Lophotrochozoa</taxon>
        <taxon>Mollusca</taxon>
        <taxon>Bivalvia</taxon>
        <taxon>Autobranchia</taxon>
        <taxon>Heteroconchia</taxon>
        <taxon>Euheterodonta</taxon>
        <taxon>Imparidentia</taxon>
        <taxon>Neoheterodontei</taxon>
        <taxon>Myida</taxon>
        <taxon>Dreissenoidea</taxon>
        <taxon>Dreissenidae</taxon>
        <taxon>Dreissena</taxon>
    </lineage>
</organism>
<sequence>METDSIEHSNCYLNGQRLGENIASKSSSCPTDYTGREPTDSWYSEIAKYDFNEASFKHGTGHFTQVVWKGSQEIGAARATDGKGKWIAVASYRPAGNMMGDFARNVLPPKDGKIIIPAKKVPEMTDNARNTQHHGGGEGRQTKSYTRTKDGVTTTYVEETIVNPDGSRTTKTHTTTTNSSR</sequence>
<accession>A0A9D4FQ82</accession>
<reference evidence="3" key="2">
    <citation type="submission" date="2020-11" db="EMBL/GenBank/DDBJ databases">
        <authorList>
            <person name="McCartney M.A."/>
            <person name="Auch B."/>
            <person name="Kono T."/>
            <person name="Mallez S."/>
            <person name="Becker A."/>
            <person name="Gohl D.M."/>
            <person name="Silverstein K.A.T."/>
            <person name="Koren S."/>
            <person name="Bechman K.B."/>
            <person name="Herman A."/>
            <person name="Abrahante J.E."/>
            <person name="Garbe J."/>
        </authorList>
    </citation>
    <scope>NUCLEOTIDE SEQUENCE</scope>
    <source>
        <strain evidence="3">Duluth1</strain>
        <tissue evidence="3">Whole animal</tissue>
    </source>
</reference>
<name>A0A9D4FQ82_DREPO</name>
<gene>
    <name evidence="3" type="ORF">DPMN_156175</name>
</gene>
<reference evidence="3" key="1">
    <citation type="journal article" date="2019" name="bioRxiv">
        <title>The Genome of the Zebra Mussel, Dreissena polymorpha: A Resource for Invasive Species Research.</title>
        <authorList>
            <person name="McCartney M.A."/>
            <person name="Auch B."/>
            <person name="Kono T."/>
            <person name="Mallez S."/>
            <person name="Zhang Y."/>
            <person name="Obille A."/>
            <person name="Becker A."/>
            <person name="Abrahante J.E."/>
            <person name="Garbe J."/>
            <person name="Badalamenti J.P."/>
            <person name="Herman A."/>
            <person name="Mangelson H."/>
            <person name="Liachko I."/>
            <person name="Sullivan S."/>
            <person name="Sone E.D."/>
            <person name="Koren S."/>
            <person name="Silverstein K.A.T."/>
            <person name="Beckman K.B."/>
            <person name="Gohl D.M."/>
        </authorList>
    </citation>
    <scope>NUCLEOTIDE SEQUENCE</scope>
    <source>
        <strain evidence="3">Duluth1</strain>
        <tissue evidence="3">Whole animal</tissue>
    </source>
</reference>
<proteinExistence type="predicted"/>
<dbReference type="GO" id="GO:0005576">
    <property type="term" value="C:extracellular region"/>
    <property type="evidence" value="ECO:0007669"/>
    <property type="project" value="InterPro"/>
</dbReference>
<keyword evidence="4" id="KW-1185">Reference proteome</keyword>
<dbReference type="InterPro" id="IPR014044">
    <property type="entry name" value="CAP_dom"/>
</dbReference>
<dbReference type="CDD" id="cd05382">
    <property type="entry name" value="CAP_GAPR1-like"/>
    <property type="match status" value="1"/>
</dbReference>
<feature type="domain" description="SCP" evidence="2">
    <location>
        <begin position="1"/>
        <end position="100"/>
    </location>
</feature>
<comment type="caution">
    <text evidence="3">The sequence shown here is derived from an EMBL/GenBank/DDBJ whole genome shotgun (WGS) entry which is preliminary data.</text>
</comment>
<dbReference type="OrthoDB" id="337038at2759"/>
<evidence type="ECO:0000259" key="2">
    <source>
        <dbReference type="SMART" id="SM00198"/>
    </source>
</evidence>
<dbReference type="Gene3D" id="3.40.33.10">
    <property type="entry name" value="CAP"/>
    <property type="match status" value="1"/>
</dbReference>
<protein>
    <recommendedName>
        <fullName evidence="2">SCP domain-containing protein</fullName>
    </recommendedName>
</protein>
<dbReference type="Proteomes" id="UP000828390">
    <property type="component" value="Unassembled WGS sequence"/>
</dbReference>
<dbReference type="PRINTS" id="PR00837">
    <property type="entry name" value="V5TPXLIKE"/>
</dbReference>
<evidence type="ECO:0000256" key="1">
    <source>
        <dbReference type="SAM" id="MobiDB-lite"/>
    </source>
</evidence>